<protein>
    <submittedName>
        <fullName evidence="3">Uncharacterized protein</fullName>
    </submittedName>
</protein>
<reference evidence="3 4" key="2">
    <citation type="submission" date="2014-07" db="EMBL/GenBank/DDBJ databases">
        <authorList>
            <person name="Zhang J.E."/>
            <person name="Yang H."/>
            <person name="Guo J."/>
            <person name="Deng Z."/>
            <person name="Luo H."/>
            <person name="Luo M."/>
            <person name="Zhao B."/>
        </authorList>
    </citation>
    <scope>NUCLEOTIDE SEQUENCE [LARGE SCALE GENOMIC DNA]</scope>
    <source>
        <strain evidence="3">ATCC 10762</strain>
        <strain evidence="4">ATCC 10762 / DSM 40127 / CCM 3239 / JCM 4008 / LMG 5968 / NBRC 12843 / NCIMB 8234 / A-377</strain>
    </source>
</reference>
<dbReference type="EMBL" id="BMUB01000014">
    <property type="protein sequence ID" value="GGU92450.1"/>
    <property type="molecule type" value="Genomic_DNA"/>
</dbReference>
<dbReference type="Proteomes" id="UP000610124">
    <property type="component" value="Unassembled WGS sequence"/>
</dbReference>
<evidence type="ECO:0000256" key="1">
    <source>
        <dbReference type="SAM" id="MobiDB-lite"/>
    </source>
</evidence>
<dbReference type="Proteomes" id="UP000037395">
    <property type="component" value="Unassembled WGS sequence"/>
</dbReference>
<comment type="caution">
    <text evidence="3">The sequence shown here is derived from an EMBL/GenBank/DDBJ whole genome shotgun (WGS) entry which is preliminary data.</text>
</comment>
<sequence>MSSAFEDFLEIEAEIAPGRRAELSFDHRRRALLVRGPGTAVRAADRLGRVIAQPAAASRPRLRYSHQSVGHRTVEPVGAGSGRMRVHPVVG</sequence>
<gene>
    <name evidence="2" type="ORF">GCM10010502_52390</name>
    <name evidence="3" type="ORF">HS99_0009950</name>
</gene>
<dbReference type="EMBL" id="JPRF03000043">
    <property type="protein sequence ID" value="OEV34790.1"/>
    <property type="molecule type" value="Genomic_DNA"/>
</dbReference>
<feature type="region of interest" description="Disordered" evidence="1">
    <location>
        <begin position="59"/>
        <end position="91"/>
    </location>
</feature>
<proteinExistence type="predicted"/>
<accession>A0A1E7N256</accession>
<accession>A0A8H9I1J7</accession>
<reference evidence="2" key="1">
    <citation type="journal article" date="2014" name="Int. J. Syst. Evol. Microbiol.">
        <title>Complete genome sequence of Corynebacterium casei LMG S-19264T (=DSM 44701T), isolated from a smear-ripened cheese.</title>
        <authorList>
            <consortium name="US DOE Joint Genome Institute (JGI-PGF)"/>
            <person name="Walter F."/>
            <person name="Albersmeier A."/>
            <person name="Kalinowski J."/>
            <person name="Ruckert C."/>
        </authorList>
    </citation>
    <scope>NUCLEOTIDE SEQUENCE</scope>
    <source>
        <strain evidence="2">JCM 4434</strain>
    </source>
</reference>
<reference evidence="3" key="4">
    <citation type="submission" date="2016-08" db="EMBL/GenBank/DDBJ databases">
        <title>Sequencing, Assembly and Comparative Genomics of S. aureofaciens ATCC 10762.</title>
        <authorList>
            <person name="Gradnigo J.S."/>
            <person name="Johnson N."/>
            <person name="Somerville G.A."/>
        </authorList>
    </citation>
    <scope>NUCLEOTIDE SEQUENCE [LARGE SCALE GENOMIC DNA]</scope>
    <source>
        <strain evidence="3">ATCC 10762</strain>
    </source>
</reference>
<organism evidence="3 4">
    <name type="scientific">Kitasatospora aureofaciens</name>
    <name type="common">Streptomyces aureofaciens</name>
    <dbReference type="NCBI Taxonomy" id="1894"/>
    <lineage>
        <taxon>Bacteria</taxon>
        <taxon>Bacillati</taxon>
        <taxon>Actinomycetota</taxon>
        <taxon>Actinomycetes</taxon>
        <taxon>Kitasatosporales</taxon>
        <taxon>Streptomycetaceae</taxon>
        <taxon>Kitasatospora</taxon>
    </lineage>
</organism>
<keyword evidence="4" id="KW-1185">Reference proteome</keyword>
<evidence type="ECO:0000313" key="3">
    <source>
        <dbReference type="EMBL" id="OEV34790.1"/>
    </source>
</evidence>
<reference evidence="2" key="5">
    <citation type="submission" date="2020-09" db="EMBL/GenBank/DDBJ databases">
        <authorList>
            <person name="Sun Q."/>
            <person name="Ohkuma M."/>
        </authorList>
    </citation>
    <scope>NUCLEOTIDE SEQUENCE</scope>
    <source>
        <strain evidence="2">JCM 4434</strain>
    </source>
</reference>
<evidence type="ECO:0000313" key="2">
    <source>
        <dbReference type="EMBL" id="GGU92450.1"/>
    </source>
</evidence>
<dbReference type="GeneID" id="97488236"/>
<dbReference type="KEGG" id="kau:B6264_25795"/>
<dbReference type="AlphaFoldDB" id="A0A1E7N256"/>
<reference evidence="4" key="3">
    <citation type="submission" date="2016-08" db="EMBL/GenBank/DDBJ databases">
        <title>Sequencing, assembly and comparative genomics of S. aureofaciens ATCC 10762.</title>
        <authorList>
            <person name="Gradnigo J.S."/>
            <person name="Johnson N."/>
            <person name="Somerville G.A."/>
        </authorList>
    </citation>
    <scope>NUCLEOTIDE SEQUENCE [LARGE SCALE GENOMIC DNA]</scope>
    <source>
        <strain evidence="4">ATCC 10762 / DSM 40127 / CCM 3239 / JCM 4008 / LMG 5968 / NBRC 12843 / NCIMB 8234 / A-377</strain>
    </source>
</reference>
<name>A0A1E7N256_KITAU</name>
<dbReference type="RefSeq" id="WP_030557010.1">
    <property type="nucleotide sequence ID" value="NZ_BMUB01000014.1"/>
</dbReference>
<evidence type="ECO:0000313" key="4">
    <source>
        <dbReference type="Proteomes" id="UP000037395"/>
    </source>
</evidence>